<dbReference type="Proteomes" id="UP001152622">
    <property type="component" value="Chromosome 10"/>
</dbReference>
<sequence length="306" mass="34090">MHARYIGNWSIQVGLEPEVLGRAVNRTAPRCELPAVIVPSSAPPEGGSRVQRVTGAAREPGRSAGALRRYTPATRKIKRAGGGQGASRCEAERCLHAAPYLPLPLQRERGERRKRCHWVGGKGLEEFRGKLRELWRLCSPQGHMNHGQGRNQHRPNRRDFILPQPQLQLQQDEHPSTHFCTGGADIQPPPPPHTQIPAAAEQIKNPPAGETAGTTVHRWRYRPHGQQQQRMSCWGVSPTPERMSCQCVDALRLGMPTEEWHEAADYRSAALARTRPRGKTTLVSASPFRDGLFERGRPYGPRLPSS</sequence>
<comment type="caution">
    <text evidence="1">The sequence shown here is derived from an EMBL/GenBank/DDBJ whole genome shotgun (WGS) entry which is preliminary data.</text>
</comment>
<keyword evidence="2" id="KW-1185">Reference proteome</keyword>
<evidence type="ECO:0000313" key="2">
    <source>
        <dbReference type="Proteomes" id="UP001152622"/>
    </source>
</evidence>
<name>A0A9Q1EZC5_SYNKA</name>
<reference evidence="1" key="1">
    <citation type="journal article" date="2023" name="Science">
        <title>Genome structures resolve the early diversification of teleost fishes.</title>
        <authorList>
            <person name="Parey E."/>
            <person name="Louis A."/>
            <person name="Montfort J."/>
            <person name="Bouchez O."/>
            <person name="Roques C."/>
            <person name="Iampietro C."/>
            <person name="Lluch J."/>
            <person name="Castinel A."/>
            <person name="Donnadieu C."/>
            <person name="Desvignes T."/>
            <person name="Floi Bucao C."/>
            <person name="Jouanno E."/>
            <person name="Wen M."/>
            <person name="Mejri S."/>
            <person name="Dirks R."/>
            <person name="Jansen H."/>
            <person name="Henkel C."/>
            <person name="Chen W.J."/>
            <person name="Zahm M."/>
            <person name="Cabau C."/>
            <person name="Klopp C."/>
            <person name="Thompson A.W."/>
            <person name="Robinson-Rechavi M."/>
            <person name="Braasch I."/>
            <person name="Lecointre G."/>
            <person name="Bobe J."/>
            <person name="Postlethwait J.H."/>
            <person name="Berthelot C."/>
            <person name="Roest Crollius H."/>
            <person name="Guiguen Y."/>
        </authorList>
    </citation>
    <scope>NUCLEOTIDE SEQUENCE</scope>
    <source>
        <strain evidence="1">WJC10195</strain>
    </source>
</reference>
<organism evidence="1 2">
    <name type="scientific">Synaphobranchus kaupii</name>
    <name type="common">Kaup's arrowtooth eel</name>
    <dbReference type="NCBI Taxonomy" id="118154"/>
    <lineage>
        <taxon>Eukaryota</taxon>
        <taxon>Metazoa</taxon>
        <taxon>Chordata</taxon>
        <taxon>Craniata</taxon>
        <taxon>Vertebrata</taxon>
        <taxon>Euteleostomi</taxon>
        <taxon>Actinopterygii</taxon>
        <taxon>Neopterygii</taxon>
        <taxon>Teleostei</taxon>
        <taxon>Anguilliformes</taxon>
        <taxon>Synaphobranchidae</taxon>
        <taxon>Synaphobranchus</taxon>
    </lineage>
</organism>
<dbReference type="AlphaFoldDB" id="A0A9Q1EZC5"/>
<accession>A0A9Q1EZC5</accession>
<evidence type="ECO:0000313" key="1">
    <source>
        <dbReference type="EMBL" id="KAJ8347988.1"/>
    </source>
</evidence>
<dbReference type="EMBL" id="JAINUF010000010">
    <property type="protein sequence ID" value="KAJ8347988.1"/>
    <property type="molecule type" value="Genomic_DNA"/>
</dbReference>
<gene>
    <name evidence="1" type="ORF">SKAU_G00265770</name>
</gene>
<protein>
    <submittedName>
        <fullName evidence="1">Uncharacterized protein</fullName>
    </submittedName>
</protein>
<proteinExistence type="predicted"/>